<gene>
    <name evidence="2" type="ORF">ARHIZOSPH14_19300</name>
</gene>
<keyword evidence="1" id="KW-0812">Transmembrane</keyword>
<dbReference type="AlphaFoldDB" id="A0A9W6CSH6"/>
<dbReference type="EMBL" id="BSDP01000001">
    <property type="protein sequence ID" value="GLI27688.1"/>
    <property type="molecule type" value="Genomic_DNA"/>
</dbReference>
<keyword evidence="1" id="KW-0472">Membrane</keyword>
<keyword evidence="3" id="KW-1185">Reference proteome</keyword>
<dbReference type="RefSeq" id="WP_281884441.1">
    <property type="nucleotide sequence ID" value="NZ_BSDP01000001.1"/>
</dbReference>
<keyword evidence="1" id="KW-1133">Transmembrane helix</keyword>
<proteinExistence type="predicted"/>
<sequence>MADETGGGPAAGWYTEPGTGRQRWWSGSEWGSYQAVPSDWTPPRETVAGNGFAIAALVLGIWGFLTTWIPFFIGLILGAVPDLLAIIFGILGIVRANRVGGTGLGIAIAGLVLGTLAFASIFTGAGTIW</sequence>
<protein>
    <recommendedName>
        <fullName evidence="4">DUF2510 domain-containing protein</fullName>
    </recommendedName>
</protein>
<evidence type="ECO:0008006" key="4">
    <source>
        <dbReference type="Google" id="ProtNLM"/>
    </source>
</evidence>
<comment type="caution">
    <text evidence="2">The sequence shown here is derived from an EMBL/GenBank/DDBJ whole genome shotgun (WGS) entry which is preliminary data.</text>
</comment>
<feature type="transmembrane region" description="Helical" evidence="1">
    <location>
        <begin position="106"/>
        <end position="128"/>
    </location>
</feature>
<feature type="transmembrane region" description="Helical" evidence="1">
    <location>
        <begin position="47"/>
        <end position="65"/>
    </location>
</feature>
<reference evidence="2" key="1">
    <citation type="submission" date="2022-12" db="EMBL/GenBank/DDBJ databases">
        <title>Reference genome sequencing for broad-spectrum identification of bacterial and archaeal isolates by mass spectrometry.</title>
        <authorList>
            <person name="Sekiguchi Y."/>
            <person name="Tourlousse D.M."/>
        </authorList>
    </citation>
    <scope>NUCLEOTIDE SEQUENCE</scope>
    <source>
        <strain evidence="2">14</strain>
    </source>
</reference>
<name>A0A9W6CSH6_9MICO</name>
<evidence type="ECO:0000313" key="3">
    <source>
        <dbReference type="Proteomes" id="UP001144396"/>
    </source>
</evidence>
<evidence type="ECO:0000256" key="1">
    <source>
        <dbReference type="SAM" id="Phobius"/>
    </source>
</evidence>
<accession>A0A9W6CSH6</accession>
<feature type="transmembrane region" description="Helical" evidence="1">
    <location>
        <begin position="71"/>
        <end position="94"/>
    </location>
</feature>
<evidence type="ECO:0000313" key="2">
    <source>
        <dbReference type="EMBL" id="GLI27688.1"/>
    </source>
</evidence>
<organism evidence="2 3">
    <name type="scientific">Agromyces rhizosphaerae</name>
    <dbReference type="NCBI Taxonomy" id="88374"/>
    <lineage>
        <taxon>Bacteria</taxon>
        <taxon>Bacillati</taxon>
        <taxon>Actinomycetota</taxon>
        <taxon>Actinomycetes</taxon>
        <taxon>Micrococcales</taxon>
        <taxon>Microbacteriaceae</taxon>
        <taxon>Agromyces</taxon>
    </lineage>
</organism>
<dbReference type="Proteomes" id="UP001144396">
    <property type="component" value="Unassembled WGS sequence"/>
</dbReference>